<dbReference type="PANTHER" id="PTHR34950">
    <property type="entry name" value="OS04G0457400 PROTEIN"/>
    <property type="match status" value="1"/>
</dbReference>
<evidence type="ECO:0000256" key="1">
    <source>
        <dbReference type="SAM" id="MobiDB-lite"/>
    </source>
</evidence>
<protein>
    <submittedName>
        <fullName evidence="2">Uncharacterized protein</fullName>
    </submittedName>
</protein>
<proteinExistence type="predicted"/>
<dbReference type="EMBL" id="JBBPBK010000013">
    <property type="protein sequence ID" value="KAK9272377.1"/>
    <property type="molecule type" value="Genomic_DNA"/>
</dbReference>
<name>A0AAP0NI28_LIQFO</name>
<comment type="caution">
    <text evidence="2">The sequence shown here is derived from an EMBL/GenBank/DDBJ whole genome shotgun (WGS) entry which is preliminary data.</text>
</comment>
<sequence length="76" mass="8359">MSSIGVSFAEVYVLRERQKEKMRRMDEERARRSGEGRCGDEKKVGGSALGRKKKKQVHPSSLPPPDSAGESEGNLG</sequence>
<gene>
    <name evidence="2" type="ORF">L1049_002748</name>
</gene>
<dbReference type="PANTHER" id="PTHR34950:SF2">
    <property type="entry name" value="OS10G0364900 PROTEIN"/>
    <property type="match status" value="1"/>
</dbReference>
<evidence type="ECO:0000313" key="2">
    <source>
        <dbReference type="EMBL" id="KAK9272377.1"/>
    </source>
</evidence>
<evidence type="ECO:0000313" key="3">
    <source>
        <dbReference type="Proteomes" id="UP001415857"/>
    </source>
</evidence>
<dbReference type="AlphaFoldDB" id="A0AAP0NI28"/>
<feature type="compositionally biased region" description="Basic and acidic residues" evidence="1">
    <location>
        <begin position="17"/>
        <end position="44"/>
    </location>
</feature>
<accession>A0AAP0NI28</accession>
<organism evidence="2 3">
    <name type="scientific">Liquidambar formosana</name>
    <name type="common">Formosan gum</name>
    <dbReference type="NCBI Taxonomy" id="63359"/>
    <lineage>
        <taxon>Eukaryota</taxon>
        <taxon>Viridiplantae</taxon>
        <taxon>Streptophyta</taxon>
        <taxon>Embryophyta</taxon>
        <taxon>Tracheophyta</taxon>
        <taxon>Spermatophyta</taxon>
        <taxon>Magnoliopsida</taxon>
        <taxon>eudicotyledons</taxon>
        <taxon>Gunneridae</taxon>
        <taxon>Pentapetalae</taxon>
        <taxon>Saxifragales</taxon>
        <taxon>Altingiaceae</taxon>
        <taxon>Liquidambar</taxon>
    </lineage>
</organism>
<reference evidence="2 3" key="1">
    <citation type="journal article" date="2024" name="Plant J.">
        <title>Genome sequences and population genomics reveal climatic adaptation and genomic divergence between two closely related sweetgum species.</title>
        <authorList>
            <person name="Xu W.Q."/>
            <person name="Ren C.Q."/>
            <person name="Zhang X.Y."/>
            <person name="Comes H.P."/>
            <person name="Liu X.H."/>
            <person name="Li Y.G."/>
            <person name="Kettle C.J."/>
            <person name="Jalonen R."/>
            <person name="Gaisberger H."/>
            <person name="Ma Y.Z."/>
            <person name="Qiu Y.X."/>
        </authorList>
    </citation>
    <scope>NUCLEOTIDE SEQUENCE [LARGE SCALE GENOMIC DNA]</scope>
    <source>
        <strain evidence="2">Hangzhou</strain>
    </source>
</reference>
<dbReference type="Proteomes" id="UP001415857">
    <property type="component" value="Unassembled WGS sequence"/>
</dbReference>
<feature type="region of interest" description="Disordered" evidence="1">
    <location>
        <begin position="17"/>
        <end position="76"/>
    </location>
</feature>
<keyword evidence="3" id="KW-1185">Reference proteome</keyword>